<dbReference type="AlphaFoldDB" id="A0A382KVG7"/>
<evidence type="ECO:0000259" key="1">
    <source>
        <dbReference type="PROSITE" id="PS50830"/>
    </source>
</evidence>
<dbReference type="EMBL" id="UINC01083009">
    <property type="protein sequence ID" value="SVC28299.1"/>
    <property type="molecule type" value="Genomic_DNA"/>
</dbReference>
<gene>
    <name evidence="2" type="ORF">METZ01_LOCUS281153</name>
</gene>
<accession>A0A382KVG7</accession>
<dbReference type="PROSITE" id="PS50830">
    <property type="entry name" value="TNASE_3"/>
    <property type="match status" value="1"/>
</dbReference>
<organism evidence="2">
    <name type="scientific">marine metagenome</name>
    <dbReference type="NCBI Taxonomy" id="408172"/>
    <lineage>
        <taxon>unclassified sequences</taxon>
        <taxon>metagenomes</taxon>
        <taxon>ecological metagenomes</taxon>
    </lineage>
</organism>
<dbReference type="InterPro" id="IPR035437">
    <property type="entry name" value="SNase_OB-fold_sf"/>
</dbReference>
<evidence type="ECO:0000313" key="2">
    <source>
        <dbReference type="EMBL" id="SVC28299.1"/>
    </source>
</evidence>
<protein>
    <recommendedName>
        <fullName evidence="1">TNase-like domain-containing protein</fullName>
    </recommendedName>
</protein>
<sequence>MKTLFRKYSHQAVSRGCLGFCFFLFSTPNLILADGGQALPGNWKKISLSKMKVRVIDGDTFDADIDRNGLFSNPEERIRLLYVDTPELSESHKGKDPKHGLPAKAFLKSALLKGKATLRVDPKNRKGNYGRLLAILEVRGYNVNLALIRHGHSYFDTRYSWPEGFRTYAMAEAHAFVKRLGIWKYKKTRKRYLLRLRKEGKTVYSARNPYFVTRIHKADEIDLFEFEGRFVRVQGKLEKFKSWEKGQSIFVWNISS</sequence>
<dbReference type="Gene3D" id="2.40.50.90">
    <property type="match status" value="1"/>
</dbReference>
<dbReference type="Pfam" id="PF00565">
    <property type="entry name" value="SNase"/>
    <property type="match status" value="1"/>
</dbReference>
<name>A0A382KVG7_9ZZZZ</name>
<feature type="domain" description="TNase-like" evidence="1">
    <location>
        <begin position="54"/>
        <end position="185"/>
    </location>
</feature>
<dbReference type="SUPFAM" id="SSF50199">
    <property type="entry name" value="Staphylococcal nuclease"/>
    <property type="match status" value="1"/>
</dbReference>
<dbReference type="InterPro" id="IPR016071">
    <property type="entry name" value="Staphylococal_nuclease_OB-fold"/>
</dbReference>
<proteinExistence type="predicted"/>
<dbReference type="SMART" id="SM00318">
    <property type="entry name" value="SNc"/>
    <property type="match status" value="1"/>
</dbReference>
<reference evidence="2" key="1">
    <citation type="submission" date="2018-05" db="EMBL/GenBank/DDBJ databases">
        <authorList>
            <person name="Lanie J.A."/>
            <person name="Ng W.-L."/>
            <person name="Kazmierczak K.M."/>
            <person name="Andrzejewski T.M."/>
            <person name="Davidsen T.M."/>
            <person name="Wayne K.J."/>
            <person name="Tettelin H."/>
            <person name="Glass J.I."/>
            <person name="Rusch D."/>
            <person name="Podicherti R."/>
            <person name="Tsui H.-C.T."/>
            <person name="Winkler M.E."/>
        </authorList>
    </citation>
    <scope>NUCLEOTIDE SEQUENCE</scope>
</reference>